<dbReference type="Pfam" id="PF07690">
    <property type="entry name" value="MFS_1"/>
    <property type="match status" value="1"/>
</dbReference>
<keyword evidence="4" id="KW-0472">Membrane</keyword>
<organism evidence="5">
    <name type="scientific">Dendroctonus ponderosae</name>
    <name type="common">Mountain pine beetle</name>
    <dbReference type="NCBI Taxonomy" id="77166"/>
    <lineage>
        <taxon>Eukaryota</taxon>
        <taxon>Metazoa</taxon>
        <taxon>Ecdysozoa</taxon>
        <taxon>Arthropoda</taxon>
        <taxon>Hexapoda</taxon>
        <taxon>Insecta</taxon>
        <taxon>Pterygota</taxon>
        <taxon>Neoptera</taxon>
        <taxon>Endopterygota</taxon>
        <taxon>Coleoptera</taxon>
        <taxon>Polyphaga</taxon>
        <taxon>Cucujiformia</taxon>
        <taxon>Curculionidae</taxon>
        <taxon>Scolytinae</taxon>
        <taxon>Dendroctonus</taxon>
    </lineage>
</organism>
<dbReference type="InterPro" id="IPR011701">
    <property type="entry name" value="MFS"/>
</dbReference>
<feature type="non-terminal residue" evidence="5">
    <location>
        <position position="338"/>
    </location>
</feature>
<feature type="non-terminal residue" evidence="5">
    <location>
        <position position="1"/>
    </location>
</feature>
<dbReference type="EMBL" id="KB735149">
    <property type="protein sequence ID" value="ENN83436.1"/>
    <property type="molecule type" value="Genomic_DNA"/>
</dbReference>
<dbReference type="GO" id="GO:0016020">
    <property type="term" value="C:membrane"/>
    <property type="evidence" value="ECO:0007669"/>
    <property type="project" value="UniProtKB-SubCell"/>
</dbReference>
<dbReference type="PANTHER" id="PTHR11662">
    <property type="entry name" value="SOLUTE CARRIER FAMILY 17"/>
    <property type="match status" value="1"/>
</dbReference>
<gene>
    <name evidence="5" type="ORF">YQE_00205</name>
</gene>
<dbReference type="InterPro" id="IPR036259">
    <property type="entry name" value="MFS_trans_sf"/>
</dbReference>
<dbReference type="SUPFAM" id="SSF103473">
    <property type="entry name" value="MFS general substrate transporter"/>
    <property type="match status" value="1"/>
</dbReference>
<evidence type="ECO:0000256" key="3">
    <source>
        <dbReference type="ARBA" id="ARBA00022989"/>
    </source>
</evidence>
<protein>
    <submittedName>
        <fullName evidence="5">Uncharacterized protein</fullName>
    </submittedName>
</protein>
<dbReference type="AlphaFoldDB" id="N6URM3"/>
<dbReference type="PROSITE" id="PS50850">
    <property type="entry name" value="MFS"/>
    <property type="match status" value="1"/>
</dbReference>
<keyword evidence="3" id="KW-1133">Transmembrane helix</keyword>
<sequence>MGTSVERKDVNYSPVKGQGDVKLPLMRERDALAGATALHPGMHSLRLPIAIIAMTDPTASSNPDVPTYDWKGKGTILSFWGYLWTQAFAGYAAKRFGAKWFLIGAIFVQSMLSLLTPLTAALLGSYGMCVSRALQGTCQGFVFPSVTHQLTQWVPPNERSRLGSVIFGSAPLGTVVAMLVTGVISAGWYGWPLVFYLYGVTNKVPWKKIFTSIPLWAVFLAQTGNNYAFWTLLTQIPSYMNHVMHFDIKNPVVIAPVLDWMSRQLSLWLHIRHHHQQELGERQHIAKNLQLFRYVSDPHQWKLIFWLTAGILTAVAVVFNIFGTAEKQDWNEAASEEN</sequence>
<dbReference type="GO" id="GO:0022857">
    <property type="term" value="F:transmembrane transporter activity"/>
    <property type="evidence" value="ECO:0007669"/>
    <property type="project" value="InterPro"/>
</dbReference>
<reference evidence="5" key="1">
    <citation type="journal article" date="2013" name="Genome Biol.">
        <title>Draft genome of the mountain pine beetle, Dendroctonus ponderosae Hopkins, a major forest pest.</title>
        <authorList>
            <person name="Keeling C.I."/>
            <person name="Yuen M.M."/>
            <person name="Liao N.Y."/>
            <person name="Docking T.R."/>
            <person name="Chan S.K."/>
            <person name="Taylor G.A."/>
            <person name="Palmquist D.L."/>
            <person name="Jackman S.D."/>
            <person name="Nguyen A."/>
            <person name="Li M."/>
            <person name="Henderson H."/>
            <person name="Janes J.K."/>
            <person name="Zhao Y."/>
            <person name="Pandoh P."/>
            <person name="Moore R."/>
            <person name="Sperling F.A."/>
            <person name="Huber D.P."/>
            <person name="Birol I."/>
            <person name="Jones S.J."/>
            <person name="Bohlmann J."/>
        </authorList>
    </citation>
    <scope>NUCLEOTIDE SEQUENCE</scope>
</reference>
<name>N6URM3_DENPD</name>
<dbReference type="GO" id="GO:0006820">
    <property type="term" value="P:monoatomic anion transport"/>
    <property type="evidence" value="ECO:0007669"/>
    <property type="project" value="TreeGrafter"/>
</dbReference>
<evidence type="ECO:0000313" key="5">
    <source>
        <dbReference type="EMBL" id="ENN83436.1"/>
    </source>
</evidence>
<keyword evidence="2" id="KW-0812">Transmembrane</keyword>
<proteinExistence type="predicted"/>
<dbReference type="OrthoDB" id="2985014at2759"/>
<evidence type="ECO:0000256" key="1">
    <source>
        <dbReference type="ARBA" id="ARBA00004141"/>
    </source>
</evidence>
<dbReference type="HOGENOM" id="CLU_954983_0_0_1"/>
<dbReference type="Gene3D" id="1.20.1250.20">
    <property type="entry name" value="MFS general substrate transporter like domains"/>
    <property type="match status" value="1"/>
</dbReference>
<dbReference type="InterPro" id="IPR050382">
    <property type="entry name" value="MFS_Na/Anion_cotransporter"/>
</dbReference>
<evidence type="ECO:0000256" key="2">
    <source>
        <dbReference type="ARBA" id="ARBA00022692"/>
    </source>
</evidence>
<dbReference type="PANTHER" id="PTHR11662:SF280">
    <property type="entry name" value="FI21844P1-RELATED"/>
    <property type="match status" value="1"/>
</dbReference>
<evidence type="ECO:0000256" key="4">
    <source>
        <dbReference type="ARBA" id="ARBA00023136"/>
    </source>
</evidence>
<accession>N6URM3</accession>
<dbReference type="InterPro" id="IPR020846">
    <property type="entry name" value="MFS_dom"/>
</dbReference>
<comment type="subcellular location">
    <subcellularLocation>
        <location evidence="1">Membrane</location>
        <topology evidence="1">Multi-pass membrane protein</topology>
    </subcellularLocation>
</comment>